<evidence type="ECO:0000313" key="4">
    <source>
        <dbReference type="Proteomes" id="UP000677228"/>
    </source>
</evidence>
<comment type="caution">
    <text evidence="2">The sequence shown here is derived from an EMBL/GenBank/DDBJ whole genome shotgun (WGS) entry which is preliminary data.</text>
</comment>
<accession>A0A8S2F4Q6</accession>
<keyword evidence="1" id="KW-0732">Signal</keyword>
<gene>
    <name evidence="2" type="ORF">OVA965_LOCUS29527</name>
    <name evidence="3" type="ORF">TMI583_LOCUS30301</name>
</gene>
<dbReference type="Proteomes" id="UP000682733">
    <property type="component" value="Unassembled WGS sequence"/>
</dbReference>
<feature type="signal peptide" evidence="1">
    <location>
        <begin position="1"/>
        <end position="25"/>
    </location>
</feature>
<sequence>MLVKSCTQLIILSLLLIHLSTLVQSQTLSPVNCTTVLAPYFSWLTTTHAGYSRSLSVQASMLLKDKWVSYYSGTLAYSKPTTTIFLLRLNTVDSLVGTSQVWFSDRFYNPPCNTQLCLDEQLFSYKSPDTQTIQIYRDGTIGFTLNSWGNTKSTDQLQCFTDGIFYCAPTQSQVSMFMMSIQMNEYEIPR</sequence>
<dbReference type="EMBL" id="CAJOBA010042457">
    <property type="protein sequence ID" value="CAF4133442.1"/>
    <property type="molecule type" value="Genomic_DNA"/>
</dbReference>
<feature type="chain" id="PRO_5036434546" evidence="1">
    <location>
        <begin position="26"/>
        <end position="190"/>
    </location>
</feature>
<name>A0A8S2F4Q6_9BILA</name>
<evidence type="ECO:0000313" key="3">
    <source>
        <dbReference type="EMBL" id="CAF4133442.1"/>
    </source>
</evidence>
<reference evidence="2" key="1">
    <citation type="submission" date="2021-02" db="EMBL/GenBank/DDBJ databases">
        <authorList>
            <person name="Nowell W R."/>
        </authorList>
    </citation>
    <scope>NUCLEOTIDE SEQUENCE</scope>
</reference>
<evidence type="ECO:0000256" key="1">
    <source>
        <dbReference type="SAM" id="SignalP"/>
    </source>
</evidence>
<dbReference type="Proteomes" id="UP000677228">
    <property type="component" value="Unassembled WGS sequence"/>
</dbReference>
<organism evidence="2 4">
    <name type="scientific">Didymodactylos carnosus</name>
    <dbReference type="NCBI Taxonomy" id="1234261"/>
    <lineage>
        <taxon>Eukaryota</taxon>
        <taxon>Metazoa</taxon>
        <taxon>Spiralia</taxon>
        <taxon>Gnathifera</taxon>
        <taxon>Rotifera</taxon>
        <taxon>Eurotatoria</taxon>
        <taxon>Bdelloidea</taxon>
        <taxon>Philodinida</taxon>
        <taxon>Philodinidae</taxon>
        <taxon>Didymodactylos</taxon>
    </lineage>
</organism>
<evidence type="ECO:0000313" key="2">
    <source>
        <dbReference type="EMBL" id="CAF1322965.1"/>
    </source>
</evidence>
<dbReference type="AlphaFoldDB" id="A0A8S2F4Q6"/>
<proteinExistence type="predicted"/>
<protein>
    <submittedName>
        <fullName evidence="2">Uncharacterized protein</fullName>
    </submittedName>
</protein>
<dbReference type="EMBL" id="CAJNOK010020853">
    <property type="protein sequence ID" value="CAF1322965.1"/>
    <property type="molecule type" value="Genomic_DNA"/>
</dbReference>